<keyword evidence="5" id="KW-0805">Transcription regulation</keyword>
<dbReference type="Pfam" id="PF00543">
    <property type="entry name" value="P-II"/>
    <property type="match status" value="1"/>
</dbReference>
<protein>
    <recommendedName>
        <fullName evidence="2">Nitrogen regulatory protein P-II</fullName>
    </recommendedName>
</protein>
<evidence type="ECO:0000256" key="5">
    <source>
        <dbReference type="ARBA" id="ARBA00023015"/>
    </source>
</evidence>
<dbReference type="PROSITE" id="PS51343">
    <property type="entry name" value="PII_GLNB_DOM"/>
    <property type="match status" value="1"/>
</dbReference>
<dbReference type="PROSITE" id="PS00496">
    <property type="entry name" value="PII_GLNB_UMP"/>
    <property type="match status" value="1"/>
</dbReference>
<dbReference type="GO" id="GO:0005829">
    <property type="term" value="C:cytosol"/>
    <property type="evidence" value="ECO:0007669"/>
    <property type="project" value="TreeGrafter"/>
</dbReference>
<dbReference type="SUPFAM" id="SSF54913">
    <property type="entry name" value="GlnB-like"/>
    <property type="match status" value="1"/>
</dbReference>
<dbReference type="InterPro" id="IPR017918">
    <property type="entry name" value="N-reg_PII_CS"/>
</dbReference>
<comment type="subunit">
    <text evidence="1">Homotrimer.</text>
</comment>
<evidence type="ECO:0000256" key="7">
    <source>
        <dbReference type="ARBA" id="ARBA00023231"/>
    </source>
</evidence>
<organism evidence="11 12">
    <name type="scientific">Qipengyuania marisflavi</name>
    <dbReference type="NCBI Taxonomy" id="2486356"/>
    <lineage>
        <taxon>Bacteria</taxon>
        <taxon>Pseudomonadati</taxon>
        <taxon>Pseudomonadota</taxon>
        <taxon>Alphaproteobacteria</taxon>
        <taxon>Sphingomonadales</taxon>
        <taxon>Erythrobacteraceae</taxon>
        <taxon>Qipengyuania</taxon>
    </lineage>
</organism>
<evidence type="ECO:0000256" key="10">
    <source>
        <dbReference type="RuleBase" id="RU003936"/>
    </source>
</evidence>
<evidence type="ECO:0000256" key="2">
    <source>
        <dbReference type="ARBA" id="ARBA00015681"/>
    </source>
</evidence>
<evidence type="ECO:0000256" key="4">
    <source>
        <dbReference type="ARBA" id="ARBA00022741"/>
    </source>
</evidence>
<dbReference type="GO" id="GO:0005524">
    <property type="term" value="F:ATP binding"/>
    <property type="evidence" value="ECO:0007669"/>
    <property type="project" value="TreeGrafter"/>
</dbReference>
<evidence type="ECO:0000256" key="1">
    <source>
        <dbReference type="ARBA" id="ARBA00011233"/>
    </source>
</evidence>
<evidence type="ECO:0000256" key="6">
    <source>
        <dbReference type="ARBA" id="ARBA00023163"/>
    </source>
</evidence>
<feature type="modified residue" description="O-UMP-tyrosine" evidence="8">
    <location>
        <position position="51"/>
    </location>
</feature>
<keyword evidence="3 9" id="KW-0597">Phosphoprotein</keyword>
<keyword evidence="7" id="KW-0535">Nitrogen fixation</keyword>
<dbReference type="GO" id="GO:0006808">
    <property type="term" value="P:regulation of nitrogen utilization"/>
    <property type="evidence" value="ECO:0007669"/>
    <property type="project" value="InterPro"/>
</dbReference>
<evidence type="ECO:0000313" key="12">
    <source>
        <dbReference type="Proteomes" id="UP000309668"/>
    </source>
</evidence>
<evidence type="ECO:0000256" key="8">
    <source>
        <dbReference type="PIRSR" id="PIRSR039144-50"/>
    </source>
</evidence>
<dbReference type="InterPro" id="IPR002187">
    <property type="entry name" value="N-reg_PII"/>
</dbReference>
<keyword evidence="4" id="KW-0547">Nucleotide-binding</keyword>
<dbReference type="FunFam" id="3.30.70.120:FF:000001">
    <property type="entry name" value="Nitrogen regulatory protein P-II"/>
    <property type="match status" value="1"/>
</dbReference>
<evidence type="ECO:0000256" key="3">
    <source>
        <dbReference type="ARBA" id="ARBA00022553"/>
    </source>
</evidence>
<gene>
    <name evidence="11" type="ORF">FEV51_05135</name>
</gene>
<dbReference type="InterPro" id="IPR002332">
    <property type="entry name" value="N-reg_PII_urydylation_site"/>
</dbReference>
<dbReference type="PANTHER" id="PTHR30115:SF11">
    <property type="entry name" value="NITROGEN REGULATORY PROTEIN P-II HOMOLOG"/>
    <property type="match status" value="1"/>
</dbReference>
<keyword evidence="12" id="KW-1185">Reference proteome</keyword>
<reference evidence="11 12" key="1">
    <citation type="submission" date="2019-05" db="EMBL/GenBank/DDBJ databases">
        <title>Erythrobacter marisflavi sp. nov., isolated from isolated from water of an estuary environment.</title>
        <authorList>
            <person name="Yoon J.-H."/>
        </authorList>
    </citation>
    <scope>NUCLEOTIDE SEQUENCE [LARGE SCALE GENOMIC DNA]</scope>
    <source>
        <strain evidence="11 12">KEM-5</strain>
    </source>
</reference>
<dbReference type="PROSITE" id="PS00638">
    <property type="entry name" value="PII_GLNB_CTER"/>
    <property type="match status" value="1"/>
</dbReference>
<dbReference type="PRINTS" id="PR00340">
    <property type="entry name" value="PIIGLNB"/>
</dbReference>
<dbReference type="PIRSF" id="PIRSF039144">
    <property type="entry name" value="GlnB"/>
    <property type="match status" value="1"/>
</dbReference>
<dbReference type="Gene3D" id="3.30.70.120">
    <property type="match status" value="1"/>
</dbReference>
<dbReference type="SMART" id="SM00938">
    <property type="entry name" value="P-II"/>
    <property type="match status" value="1"/>
</dbReference>
<comment type="similarity">
    <text evidence="10">Belongs to the P(II) protein family.</text>
</comment>
<dbReference type="PANTHER" id="PTHR30115">
    <property type="entry name" value="NITROGEN REGULATORY PROTEIN P-II"/>
    <property type="match status" value="1"/>
</dbReference>
<accession>A0A5S3P6Y8</accession>
<sequence length="112" mass="12206">MKKVEAIIKPFKLDEVKEALHEIGVSGITVTEAKGFGRQKGHTELYRGAEYVVDFLPKVKLEVIVTDAIADRVVEAIAAAAQTGRIGDGKIFVSNIEAALRIRTGERDEDAI</sequence>
<dbReference type="OrthoDB" id="9802729at2"/>
<proteinExistence type="inferred from homology"/>
<dbReference type="RefSeq" id="WP_138616641.1">
    <property type="nucleotide sequence ID" value="NZ_VCAO01000002.1"/>
</dbReference>
<name>A0A5S3P6Y8_9SPHN</name>
<dbReference type="AlphaFoldDB" id="A0A5S3P6Y8"/>
<evidence type="ECO:0000313" key="11">
    <source>
        <dbReference type="EMBL" id="TMM48782.1"/>
    </source>
</evidence>
<dbReference type="EMBL" id="VCAO01000002">
    <property type="protein sequence ID" value="TMM48782.1"/>
    <property type="molecule type" value="Genomic_DNA"/>
</dbReference>
<comment type="caution">
    <text evidence="11">The sequence shown here is derived from an EMBL/GenBank/DDBJ whole genome shotgun (WGS) entry which is preliminary data.</text>
</comment>
<dbReference type="InterPro" id="IPR015867">
    <property type="entry name" value="N-reg_PII/ATP_PRibTrfase_C"/>
</dbReference>
<evidence type="ECO:0000256" key="9">
    <source>
        <dbReference type="PIRSR" id="PIRSR602187-50"/>
    </source>
</evidence>
<keyword evidence="6" id="KW-0804">Transcription</keyword>
<dbReference type="Proteomes" id="UP000309668">
    <property type="component" value="Unassembled WGS sequence"/>
</dbReference>
<dbReference type="InterPro" id="IPR011322">
    <property type="entry name" value="N-reg_PII-like_a/b"/>
</dbReference>
<dbReference type="GO" id="GO:0030234">
    <property type="term" value="F:enzyme regulator activity"/>
    <property type="evidence" value="ECO:0007669"/>
    <property type="project" value="InterPro"/>
</dbReference>